<evidence type="ECO:0000259" key="1">
    <source>
        <dbReference type="Pfam" id="PF09350"/>
    </source>
</evidence>
<evidence type="ECO:0000313" key="3">
    <source>
        <dbReference type="Proteomes" id="UP001163687"/>
    </source>
</evidence>
<keyword evidence="3" id="KW-1185">Reference proteome</keyword>
<dbReference type="Pfam" id="PF09350">
    <property type="entry name" value="DJC28_CD"/>
    <property type="match status" value="1"/>
</dbReference>
<dbReference type="EMBL" id="AP025628">
    <property type="protein sequence ID" value="BDG59962.1"/>
    <property type="molecule type" value="Genomic_DNA"/>
</dbReference>
<dbReference type="InterPro" id="IPR052573">
    <property type="entry name" value="DnaJ_C_subfamily_28"/>
</dbReference>
<gene>
    <name evidence="2" type="ORF">caldi_10520</name>
</gene>
<dbReference type="RefSeq" id="WP_264844041.1">
    <property type="nucleotide sequence ID" value="NZ_AP025628.1"/>
</dbReference>
<protein>
    <recommendedName>
        <fullName evidence="1">DnaJ homologue subfamily C member 28 conserved domain-containing protein</fullName>
    </recommendedName>
</protein>
<dbReference type="PANTHER" id="PTHR39158:SF1">
    <property type="entry name" value="DNAJ HOMOLOG SUBFAMILY C MEMBER 28"/>
    <property type="match status" value="1"/>
</dbReference>
<feature type="domain" description="DnaJ homologue subfamily C member 28 conserved" evidence="1">
    <location>
        <begin position="25"/>
        <end position="89"/>
    </location>
</feature>
<proteinExistence type="predicted"/>
<accession>A0AA35CJ11</accession>
<sequence>MGEKLSTHWTRQGPGPIATKGYRSWVEEQIEEARARGDFDNLPGKGQPLDLSRDPFAERDWLVHHVLRNARVLPEWIELDREIREGIRWLKAHPGHPERAARVRELNRRIDRFNLLVPSVSLQKPRLPEGF</sequence>
<organism evidence="2 3">
    <name type="scientific">Caldinitratiruptor microaerophilus</name>
    <dbReference type="NCBI Taxonomy" id="671077"/>
    <lineage>
        <taxon>Bacteria</taxon>
        <taxon>Bacillati</taxon>
        <taxon>Bacillota</taxon>
        <taxon>Clostridia</taxon>
        <taxon>Eubacteriales</taxon>
        <taxon>Symbiobacteriaceae</taxon>
        <taxon>Caldinitratiruptor</taxon>
    </lineage>
</organism>
<dbReference type="AlphaFoldDB" id="A0AA35CJ11"/>
<reference evidence="2" key="1">
    <citation type="submission" date="2022-03" db="EMBL/GenBank/DDBJ databases">
        <title>Complete genome sequence of Caldinitratiruptor microaerophilus.</title>
        <authorList>
            <person name="Mukaiyama R."/>
            <person name="Nishiyama T."/>
            <person name="Ueda K."/>
        </authorList>
    </citation>
    <scope>NUCLEOTIDE SEQUENCE</scope>
    <source>
        <strain evidence="2">JCM 16183</strain>
    </source>
</reference>
<evidence type="ECO:0000313" key="2">
    <source>
        <dbReference type="EMBL" id="BDG59962.1"/>
    </source>
</evidence>
<name>A0AA35CJ11_9FIRM</name>
<dbReference type="Proteomes" id="UP001163687">
    <property type="component" value="Chromosome"/>
</dbReference>
<dbReference type="InterPro" id="IPR018961">
    <property type="entry name" value="DnaJ_homolog_subfam-C_membr-28"/>
</dbReference>
<dbReference type="PANTHER" id="PTHR39158">
    <property type="entry name" value="OS08G0560600 PROTEIN"/>
    <property type="match status" value="1"/>
</dbReference>
<dbReference type="KEGG" id="cmic:caldi_10520"/>